<evidence type="ECO:0000256" key="1">
    <source>
        <dbReference type="ARBA" id="ARBA00001946"/>
    </source>
</evidence>
<protein>
    <recommendedName>
        <fullName evidence="2">diguanylate cyclase</fullName>
        <ecNumber evidence="2">2.7.7.65</ecNumber>
    </recommendedName>
</protein>
<reference evidence="6 7" key="1">
    <citation type="submission" date="2018-12" db="EMBL/GenBank/DDBJ databases">
        <title>Vibrio sp. isolated from China Sea.</title>
        <authorList>
            <person name="Li Y."/>
        </authorList>
    </citation>
    <scope>NUCLEOTIDE SEQUENCE [LARGE SCALE GENOMIC DNA]</scope>
    <source>
        <strain evidence="6 7">BEI207</strain>
    </source>
</reference>
<evidence type="ECO:0000259" key="5">
    <source>
        <dbReference type="PROSITE" id="PS50887"/>
    </source>
</evidence>
<dbReference type="OrthoDB" id="9812260at2"/>
<feature type="domain" description="GGDEF" evidence="5">
    <location>
        <begin position="208"/>
        <end position="339"/>
    </location>
</feature>
<gene>
    <name evidence="6" type="ORF">EJ063_08285</name>
</gene>
<dbReference type="AlphaFoldDB" id="A0A3S0MK98"/>
<dbReference type="EMBL" id="RXZH01000002">
    <property type="protein sequence ID" value="RTZ16781.1"/>
    <property type="molecule type" value="Genomic_DNA"/>
</dbReference>
<dbReference type="FunFam" id="3.30.70.270:FF:000001">
    <property type="entry name" value="Diguanylate cyclase domain protein"/>
    <property type="match status" value="1"/>
</dbReference>
<organism evidence="6 7">
    <name type="scientific">Vibrio aquaticus</name>
    <dbReference type="NCBI Taxonomy" id="2496559"/>
    <lineage>
        <taxon>Bacteria</taxon>
        <taxon>Pseudomonadati</taxon>
        <taxon>Pseudomonadota</taxon>
        <taxon>Gammaproteobacteria</taxon>
        <taxon>Vibrionales</taxon>
        <taxon>Vibrionaceae</taxon>
        <taxon>Vibrio</taxon>
    </lineage>
</organism>
<evidence type="ECO:0000313" key="6">
    <source>
        <dbReference type="EMBL" id="RTZ16781.1"/>
    </source>
</evidence>
<keyword evidence="4" id="KW-1133">Transmembrane helix</keyword>
<comment type="caution">
    <text evidence="6">The sequence shown here is derived from an EMBL/GenBank/DDBJ whole genome shotgun (WGS) entry which is preliminary data.</text>
</comment>
<dbReference type="SUPFAM" id="SSF55073">
    <property type="entry name" value="Nucleotide cyclase"/>
    <property type="match status" value="1"/>
</dbReference>
<keyword evidence="4" id="KW-0812">Transmembrane</keyword>
<comment type="catalytic activity">
    <reaction evidence="3">
        <text>2 GTP = 3',3'-c-di-GMP + 2 diphosphate</text>
        <dbReference type="Rhea" id="RHEA:24898"/>
        <dbReference type="ChEBI" id="CHEBI:33019"/>
        <dbReference type="ChEBI" id="CHEBI:37565"/>
        <dbReference type="ChEBI" id="CHEBI:58805"/>
        <dbReference type="EC" id="2.7.7.65"/>
    </reaction>
</comment>
<dbReference type="RefSeq" id="WP_126573803.1">
    <property type="nucleotide sequence ID" value="NZ_RXZH01000002.1"/>
</dbReference>
<dbReference type="SMART" id="SM00267">
    <property type="entry name" value="GGDEF"/>
    <property type="match status" value="1"/>
</dbReference>
<dbReference type="PANTHER" id="PTHR45138:SF9">
    <property type="entry name" value="DIGUANYLATE CYCLASE DGCM-RELATED"/>
    <property type="match status" value="1"/>
</dbReference>
<dbReference type="GO" id="GO:0052621">
    <property type="term" value="F:diguanylate cyclase activity"/>
    <property type="evidence" value="ECO:0007669"/>
    <property type="project" value="UniProtKB-EC"/>
</dbReference>
<dbReference type="InterPro" id="IPR000160">
    <property type="entry name" value="GGDEF_dom"/>
</dbReference>
<dbReference type="EC" id="2.7.7.65" evidence="2"/>
<accession>A0A3S0MK98</accession>
<sequence>MELDIFNPSRQLRRAVLFWLSILLAFLALIVAALNTFYGGYYLLAAVEVLCSLFSLYVAYTCYKQEDISLFCSNSFVYVLVGVVFLATYVHPIEHGSFLWSLLFPVLFYLILGKRYGIIATGVGFVSQVVLVMHKTYHEGTLNFFELSINFMLAYLVAWLAAHILEVKRRTSETSLGLLASRDALTGVYNRHALVHNFERYRCESSKTPLSLLILDLDFFKNVNDQHGHDIGDKVLVQTAALIDSHCDEHLVYRIGGEEFCIALHNTQVTQAAHKAEQIRIAIEHYTFNDRHNPIHLTASIGIYQCDQYKSLEDVLKEADKELYRAKTNGRNQVMVCGQQKCLN</sequence>
<evidence type="ECO:0000256" key="4">
    <source>
        <dbReference type="SAM" id="Phobius"/>
    </source>
</evidence>
<feature type="transmembrane region" description="Helical" evidence="4">
    <location>
        <begin position="12"/>
        <end position="34"/>
    </location>
</feature>
<dbReference type="Pfam" id="PF20966">
    <property type="entry name" value="MASE6"/>
    <property type="match status" value="1"/>
</dbReference>
<keyword evidence="4" id="KW-0472">Membrane</keyword>
<dbReference type="NCBIfam" id="TIGR00254">
    <property type="entry name" value="GGDEF"/>
    <property type="match status" value="1"/>
</dbReference>
<dbReference type="GO" id="GO:0005886">
    <property type="term" value="C:plasma membrane"/>
    <property type="evidence" value="ECO:0007669"/>
    <property type="project" value="TreeGrafter"/>
</dbReference>
<dbReference type="PROSITE" id="PS50887">
    <property type="entry name" value="GGDEF"/>
    <property type="match status" value="1"/>
</dbReference>
<dbReference type="Gene3D" id="3.30.70.270">
    <property type="match status" value="1"/>
</dbReference>
<dbReference type="InterPro" id="IPR043128">
    <property type="entry name" value="Rev_trsase/Diguanyl_cyclase"/>
</dbReference>
<dbReference type="Proteomes" id="UP000268973">
    <property type="component" value="Unassembled WGS sequence"/>
</dbReference>
<feature type="transmembrane region" description="Helical" evidence="4">
    <location>
        <begin position="40"/>
        <end position="63"/>
    </location>
</feature>
<keyword evidence="7" id="KW-1185">Reference proteome</keyword>
<dbReference type="PANTHER" id="PTHR45138">
    <property type="entry name" value="REGULATORY COMPONENTS OF SENSORY TRANSDUCTION SYSTEM"/>
    <property type="match status" value="1"/>
</dbReference>
<dbReference type="GO" id="GO:0043709">
    <property type="term" value="P:cell adhesion involved in single-species biofilm formation"/>
    <property type="evidence" value="ECO:0007669"/>
    <property type="project" value="TreeGrafter"/>
</dbReference>
<comment type="cofactor">
    <cofactor evidence="1">
        <name>Mg(2+)</name>
        <dbReference type="ChEBI" id="CHEBI:18420"/>
    </cofactor>
</comment>
<evidence type="ECO:0000313" key="7">
    <source>
        <dbReference type="Proteomes" id="UP000268973"/>
    </source>
</evidence>
<dbReference type="GO" id="GO:1902201">
    <property type="term" value="P:negative regulation of bacterial-type flagellum-dependent cell motility"/>
    <property type="evidence" value="ECO:0007669"/>
    <property type="project" value="TreeGrafter"/>
</dbReference>
<dbReference type="InterPro" id="IPR048435">
    <property type="entry name" value="MASE6"/>
</dbReference>
<proteinExistence type="predicted"/>
<feature type="transmembrane region" description="Helical" evidence="4">
    <location>
        <begin position="143"/>
        <end position="162"/>
    </location>
</feature>
<feature type="transmembrane region" description="Helical" evidence="4">
    <location>
        <begin position="70"/>
        <end position="90"/>
    </location>
</feature>
<evidence type="ECO:0000256" key="2">
    <source>
        <dbReference type="ARBA" id="ARBA00012528"/>
    </source>
</evidence>
<dbReference type="Pfam" id="PF00990">
    <property type="entry name" value="GGDEF"/>
    <property type="match status" value="1"/>
</dbReference>
<dbReference type="InterPro" id="IPR050469">
    <property type="entry name" value="Diguanylate_Cyclase"/>
</dbReference>
<evidence type="ECO:0000256" key="3">
    <source>
        <dbReference type="ARBA" id="ARBA00034247"/>
    </source>
</evidence>
<name>A0A3S0MK98_9VIBR</name>
<dbReference type="InterPro" id="IPR029787">
    <property type="entry name" value="Nucleotide_cyclase"/>
</dbReference>
<dbReference type="CDD" id="cd01949">
    <property type="entry name" value="GGDEF"/>
    <property type="match status" value="1"/>
</dbReference>